<evidence type="ECO:0000313" key="9">
    <source>
        <dbReference type="Proteomes" id="UP000054359"/>
    </source>
</evidence>
<dbReference type="Pfam" id="PF00084">
    <property type="entry name" value="Sushi"/>
    <property type="match status" value="2"/>
</dbReference>
<dbReference type="STRING" id="407821.A0A087TRM1"/>
<feature type="domain" description="HYR" evidence="6">
    <location>
        <begin position="336"/>
        <end position="417"/>
    </location>
</feature>
<evidence type="ECO:0000259" key="6">
    <source>
        <dbReference type="PROSITE" id="PS50825"/>
    </source>
</evidence>
<feature type="non-terminal residue" evidence="8">
    <location>
        <position position="538"/>
    </location>
</feature>
<keyword evidence="4" id="KW-0768">Sushi</keyword>
<dbReference type="InterPro" id="IPR000436">
    <property type="entry name" value="Sushi_SCR_CCP_dom"/>
</dbReference>
<dbReference type="PROSITE" id="PS01186">
    <property type="entry name" value="EGF_2"/>
    <property type="match status" value="1"/>
</dbReference>
<feature type="disulfide bond" evidence="4">
    <location>
        <begin position="160"/>
        <end position="187"/>
    </location>
</feature>
<dbReference type="InterPro" id="IPR035976">
    <property type="entry name" value="Sushi/SCR/CCP_sf"/>
</dbReference>
<evidence type="ECO:0000256" key="3">
    <source>
        <dbReference type="ARBA" id="ARBA00023157"/>
    </source>
</evidence>
<dbReference type="InterPro" id="IPR026823">
    <property type="entry name" value="cEGF"/>
</dbReference>
<dbReference type="InterPro" id="IPR009030">
    <property type="entry name" value="Growth_fac_rcpt_cys_sf"/>
</dbReference>
<evidence type="ECO:0000256" key="2">
    <source>
        <dbReference type="ARBA" id="ARBA00022737"/>
    </source>
</evidence>
<dbReference type="Pfam" id="PF14670">
    <property type="entry name" value="FXa_inhibition"/>
    <property type="match status" value="1"/>
</dbReference>
<dbReference type="PROSITE" id="PS01187">
    <property type="entry name" value="EGF_CA"/>
    <property type="match status" value="1"/>
</dbReference>
<keyword evidence="9" id="KW-1185">Reference proteome</keyword>
<dbReference type="CDD" id="cd00033">
    <property type="entry name" value="CCP"/>
    <property type="match status" value="2"/>
</dbReference>
<dbReference type="OMA" id="ANGEANC"/>
<dbReference type="SMART" id="SM00181">
    <property type="entry name" value="EGF"/>
    <property type="match status" value="2"/>
</dbReference>
<dbReference type="PANTHER" id="PTHR24034:SF89">
    <property type="entry name" value="COMPLEMENT COMPONENT C1Q RECEPTOR"/>
    <property type="match status" value="1"/>
</dbReference>
<evidence type="ECO:0000259" key="7">
    <source>
        <dbReference type="PROSITE" id="PS50923"/>
    </source>
</evidence>
<accession>A0A087TRM1</accession>
<name>A0A087TRM1_STEMI</name>
<gene>
    <name evidence="8" type="ORF">X975_17614</name>
</gene>
<feature type="compositionally biased region" description="Acidic residues" evidence="5">
    <location>
        <begin position="524"/>
        <end position="538"/>
    </location>
</feature>
<dbReference type="InterPro" id="IPR018097">
    <property type="entry name" value="EGF_Ca-bd_CS"/>
</dbReference>
<feature type="region of interest" description="Disordered" evidence="5">
    <location>
        <begin position="516"/>
        <end position="538"/>
    </location>
</feature>
<dbReference type="AlphaFoldDB" id="A0A087TRM1"/>
<keyword evidence="2" id="KW-0677">Repeat</keyword>
<evidence type="ECO:0000256" key="1">
    <source>
        <dbReference type="ARBA" id="ARBA00022536"/>
    </source>
</evidence>
<organism evidence="8 9">
    <name type="scientific">Stegodyphus mimosarum</name>
    <name type="common">African social velvet spider</name>
    <dbReference type="NCBI Taxonomy" id="407821"/>
    <lineage>
        <taxon>Eukaryota</taxon>
        <taxon>Metazoa</taxon>
        <taxon>Ecdysozoa</taxon>
        <taxon>Arthropoda</taxon>
        <taxon>Chelicerata</taxon>
        <taxon>Arachnida</taxon>
        <taxon>Araneae</taxon>
        <taxon>Araneomorphae</taxon>
        <taxon>Entelegynae</taxon>
        <taxon>Eresoidea</taxon>
        <taxon>Eresidae</taxon>
        <taxon>Stegodyphus</taxon>
    </lineage>
</organism>
<dbReference type="FunFam" id="2.10.25.10:FF:000119">
    <property type="entry name" value="vitamin K-dependent protein S"/>
    <property type="match status" value="1"/>
</dbReference>
<keyword evidence="3 4" id="KW-1015">Disulfide bond</keyword>
<evidence type="ECO:0000256" key="4">
    <source>
        <dbReference type="PROSITE-ProRule" id="PRU00302"/>
    </source>
</evidence>
<dbReference type="SUPFAM" id="SSF57184">
    <property type="entry name" value="Growth factor receptor domain"/>
    <property type="match status" value="1"/>
</dbReference>
<dbReference type="SMART" id="SM00179">
    <property type="entry name" value="EGF_CA"/>
    <property type="match status" value="2"/>
</dbReference>
<evidence type="ECO:0000256" key="5">
    <source>
        <dbReference type="SAM" id="MobiDB-lite"/>
    </source>
</evidence>
<keyword evidence="1" id="KW-0245">EGF-like domain</keyword>
<feature type="domain" description="Sushi" evidence="7">
    <location>
        <begin position="123"/>
        <end position="189"/>
    </location>
</feature>
<dbReference type="Gene3D" id="2.10.70.10">
    <property type="entry name" value="Complement Module, domain 1"/>
    <property type="match status" value="3"/>
</dbReference>
<dbReference type="SUPFAM" id="SSF57535">
    <property type="entry name" value="Complement control module/SCR domain"/>
    <property type="match status" value="3"/>
</dbReference>
<dbReference type="Pfam" id="PF12662">
    <property type="entry name" value="cEGF"/>
    <property type="match status" value="1"/>
</dbReference>
<reference evidence="8 9" key="1">
    <citation type="submission" date="2013-11" db="EMBL/GenBank/DDBJ databases">
        <title>Genome sequencing of Stegodyphus mimosarum.</title>
        <authorList>
            <person name="Bechsgaard J."/>
        </authorList>
    </citation>
    <scope>NUCLEOTIDE SEQUENCE [LARGE SCALE GENOMIC DNA]</scope>
</reference>
<protein>
    <submittedName>
        <fullName evidence="8">Sushi, von Willebrand factor type A, EGF and pentraxin domain-containing protein 1</fullName>
    </submittedName>
</protein>
<dbReference type="InterPro" id="IPR050751">
    <property type="entry name" value="ECM_structural_protein"/>
</dbReference>
<dbReference type="Pfam" id="PF02494">
    <property type="entry name" value="HYR"/>
    <property type="match status" value="1"/>
</dbReference>
<dbReference type="PROSITE" id="PS50825">
    <property type="entry name" value="HYR"/>
    <property type="match status" value="1"/>
</dbReference>
<dbReference type="InterPro" id="IPR001881">
    <property type="entry name" value="EGF-like_Ca-bd_dom"/>
</dbReference>
<dbReference type="GO" id="GO:0005509">
    <property type="term" value="F:calcium ion binding"/>
    <property type="evidence" value="ECO:0007669"/>
    <property type="project" value="InterPro"/>
</dbReference>
<dbReference type="InterPro" id="IPR000742">
    <property type="entry name" value="EGF"/>
</dbReference>
<dbReference type="OrthoDB" id="10045365at2759"/>
<proteinExistence type="predicted"/>
<evidence type="ECO:0000313" key="8">
    <source>
        <dbReference type="EMBL" id="KFM67760.1"/>
    </source>
</evidence>
<dbReference type="EMBL" id="KK116427">
    <property type="protein sequence ID" value="KFM67760.1"/>
    <property type="molecule type" value="Genomic_DNA"/>
</dbReference>
<dbReference type="Gene3D" id="2.10.25.10">
    <property type="entry name" value="Laminin"/>
    <property type="match status" value="3"/>
</dbReference>
<sequence>MNMPGSAQCLCPLGYELQQDNKTCIDKDECSIKNGGCEGACHNSPGSFSCSCGTGYTSSQKDRFSCDDVDECEVDNGGCEQRCINYAGSFYCSCEDGYRLAADQKTCIAASCPREPVPNHLRMQCFTKNGTRLSSSSDSENRPHSELNDYPIGTKCQFKCDNGFKLTAEGKITCRDDGTWSGPVPECKGLHCPALEAPEHGEVRPPACTLGNVSVKKKCYFTCQPGYKLQGPPVMLCKNNRSWNKPEPPVCRSVSVNPSLSCPEDISVDLSPGQNYTTVVIPRPQTNTEDFSITPKWVLTETPLSFPSGRTDITFTVVSSNPKKQDKTCTMTVNVVDREPPIFLNCPESFDVEATSMQGTSVKWEEPRAVDNVGVESVSKNLEPDATLMPGVHIVTYRARDAAGNAAVCSFEINITSTQCNDLEDPANGEANCVDWIYGKLCQPFCDAGYTRNPDEYPYYTCDESGVWAPVDVISDCLKYLPASSKNCPEGYEYRKINETNEEICLECPTETIWSPSSRTCEEASFEEEDDNDEEEET</sequence>
<dbReference type="SMART" id="SM00032">
    <property type="entry name" value="CCP"/>
    <property type="match status" value="3"/>
</dbReference>
<dbReference type="PROSITE" id="PS50923">
    <property type="entry name" value="SUSHI"/>
    <property type="match status" value="2"/>
</dbReference>
<comment type="caution">
    <text evidence="4">Lacks conserved residue(s) required for the propagation of feature annotation.</text>
</comment>
<dbReference type="PANTHER" id="PTHR24034">
    <property type="entry name" value="EGF-LIKE DOMAIN-CONTAINING PROTEIN"/>
    <property type="match status" value="1"/>
</dbReference>
<dbReference type="Proteomes" id="UP000054359">
    <property type="component" value="Unassembled WGS sequence"/>
</dbReference>
<feature type="domain" description="Sushi" evidence="7">
    <location>
        <begin position="190"/>
        <end position="253"/>
    </location>
</feature>
<dbReference type="InterPro" id="IPR003410">
    <property type="entry name" value="HYR_dom"/>
</dbReference>